<dbReference type="EMBL" id="BARS01042834">
    <property type="protein sequence ID" value="GAG33105.1"/>
    <property type="molecule type" value="Genomic_DNA"/>
</dbReference>
<comment type="caution">
    <text evidence="1">The sequence shown here is derived from an EMBL/GenBank/DDBJ whole genome shotgun (WGS) entry which is preliminary data.</text>
</comment>
<dbReference type="AlphaFoldDB" id="X0WR24"/>
<feature type="non-terminal residue" evidence="1">
    <location>
        <position position="1"/>
    </location>
</feature>
<protein>
    <submittedName>
        <fullName evidence="1">Uncharacterized protein</fullName>
    </submittedName>
</protein>
<proteinExistence type="predicted"/>
<gene>
    <name evidence="1" type="ORF">S01H1_64940</name>
</gene>
<organism evidence="1">
    <name type="scientific">marine sediment metagenome</name>
    <dbReference type="NCBI Taxonomy" id="412755"/>
    <lineage>
        <taxon>unclassified sequences</taxon>
        <taxon>metagenomes</taxon>
        <taxon>ecological metagenomes</taxon>
    </lineage>
</organism>
<sequence length="48" mass="5495">PIIEELTSKILAEEAYKYIPLKKPKEKTDMGRLINDLIVALLAQKIEI</sequence>
<name>X0WR24_9ZZZZ</name>
<reference evidence="1" key="1">
    <citation type="journal article" date="2014" name="Front. Microbiol.">
        <title>High frequency of phylogenetically diverse reductive dehalogenase-homologous genes in deep subseafloor sedimentary metagenomes.</title>
        <authorList>
            <person name="Kawai M."/>
            <person name="Futagami T."/>
            <person name="Toyoda A."/>
            <person name="Takaki Y."/>
            <person name="Nishi S."/>
            <person name="Hori S."/>
            <person name="Arai W."/>
            <person name="Tsubouchi T."/>
            <person name="Morono Y."/>
            <person name="Uchiyama I."/>
            <person name="Ito T."/>
            <person name="Fujiyama A."/>
            <person name="Inagaki F."/>
            <person name="Takami H."/>
        </authorList>
    </citation>
    <scope>NUCLEOTIDE SEQUENCE</scope>
    <source>
        <strain evidence="1">Expedition CK06-06</strain>
    </source>
</reference>
<evidence type="ECO:0000313" key="1">
    <source>
        <dbReference type="EMBL" id="GAG33105.1"/>
    </source>
</evidence>
<accession>X0WR24</accession>